<dbReference type="Gene3D" id="1.10.645.10">
    <property type="entry name" value="Cytochrome-c3 Hydrogenase, chain B"/>
    <property type="match status" value="1"/>
</dbReference>
<dbReference type="SUPFAM" id="SSF56762">
    <property type="entry name" value="HydB/Nqo4-like"/>
    <property type="match status" value="1"/>
</dbReference>
<keyword evidence="5 7" id="KW-0479">Metal-binding</keyword>
<dbReference type="InterPro" id="IPR018194">
    <property type="entry name" value="Ni-dep_hyd_lsu_Ni_BS"/>
</dbReference>
<comment type="cofactor">
    <cofactor evidence="1 7">
        <name>Ni(2+)</name>
        <dbReference type="ChEBI" id="CHEBI:49786"/>
    </cofactor>
</comment>
<feature type="binding site" evidence="7">
    <location>
        <position position="560"/>
    </location>
    <ligand>
        <name>Mg(2+)</name>
        <dbReference type="ChEBI" id="CHEBI:18420"/>
    </ligand>
</feature>
<dbReference type="EMBL" id="MRZU01000003">
    <property type="protein sequence ID" value="OUJ18946.1"/>
    <property type="molecule type" value="Genomic_DNA"/>
</dbReference>
<feature type="binding site" evidence="7">
    <location>
        <position position="557"/>
    </location>
    <ligand>
        <name>Fe cation</name>
        <dbReference type="ChEBI" id="CHEBI:24875"/>
    </ligand>
</feature>
<evidence type="ECO:0000256" key="6">
    <source>
        <dbReference type="ARBA" id="ARBA00023002"/>
    </source>
</evidence>
<dbReference type="RefSeq" id="WP_086637000.1">
    <property type="nucleotide sequence ID" value="NZ_MRZU01000003.1"/>
</dbReference>
<evidence type="ECO:0000256" key="8">
    <source>
        <dbReference type="RuleBase" id="RU003896"/>
    </source>
</evidence>
<dbReference type="Pfam" id="PF00374">
    <property type="entry name" value="NiFeSe_Hases"/>
    <property type="match status" value="2"/>
</dbReference>
<dbReference type="OrthoDB" id="42371at2157"/>
<feature type="binding site" evidence="7">
    <location>
        <position position="45"/>
    </location>
    <ligand>
        <name>Mg(2+)</name>
        <dbReference type="ChEBI" id="CHEBI:18420"/>
    </ligand>
</feature>
<dbReference type="PANTHER" id="PTHR42958:SF4">
    <property type="entry name" value="HYDROGENASE EXPRESSION_FORMATION PROTEIN HUPK"/>
    <property type="match status" value="1"/>
</dbReference>
<evidence type="ECO:0000256" key="4">
    <source>
        <dbReference type="ARBA" id="ARBA00022596"/>
    </source>
</evidence>
<dbReference type="GO" id="GO:0008901">
    <property type="term" value="F:ferredoxin hydrogenase activity"/>
    <property type="evidence" value="ECO:0007669"/>
    <property type="project" value="InterPro"/>
</dbReference>
<comment type="subcellular location">
    <subcellularLocation>
        <location evidence="2">Cell envelope</location>
    </subcellularLocation>
</comment>
<keyword evidence="7" id="KW-0460">Magnesium</keyword>
<evidence type="ECO:0000256" key="1">
    <source>
        <dbReference type="ARBA" id="ARBA00001967"/>
    </source>
</evidence>
<comment type="cofactor">
    <cofactor evidence="7">
        <name>Fe cation</name>
        <dbReference type="ChEBI" id="CHEBI:24875"/>
    </cofactor>
</comment>
<reference evidence="9 10" key="1">
    <citation type="submission" date="2016-12" db="EMBL/GenBank/DDBJ databases">
        <title>Discovery of methanogenic haloarchaea.</title>
        <authorList>
            <person name="Sorokin D.Y."/>
            <person name="Makarova K.S."/>
            <person name="Abbas B."/>
            <person name="Ferrer M."/>
            <person name="Golyshin P.N."/>
        </authorList>
    </citation>
    <scope>NUCLEOTIDE SEQUENCE [LARGE SCALE GENOMIC DNA]</scope>
    <source>
        <strain evidence="9">AMET1</strain>
    </source>
</reference>
<gene>
    <name evidence="9" type="ORF">AMET1_0597</name>
</gene>
<dbReference type="InterPro" id="IPR029014">
    <property type="entry name" value="NiFe-Hase_large"/>
</dbReference>
<name>A0A1Y3GHT6_9EURY</name>
<evidence type="ECO:0000313" key="9">
    <source>
        <dbReference type="EMBL" id="OUJ18946.1"/>
    </source>
</evidence>
<feature type="binding site" evidence="7">
    <location>
        <position position="554"/>
    </location>
    <ligand>
        <name>Ni(2+)</name>
        <dbReference type="ChEBI" id="CHEBI:49786"/>
    </ligand>
</feature>
<keyword evidence="6 8" id="KW-0560">Oxidoreductase</keyword>
<dbReference type="PROSITE" id="PS00508">
    <property type="entry name" value="NI_HGENASE_L_2"/>
    <property type="match status" value="1"/>
</dbReference>
<sequence length="576" mass="64261">MSKEVVIDPFTRIEGHLKIRAEVDDDGNVLDDSAYSSGTLFRGFENIIKGHDPVDAIHIMSRICGVCHLAHAEAATRALEEIYEVQPPEQGALMRDISNGAQNVEDHAEIVYALQLPDLANPRYVGDNGLIPDNTLKNELKKRFPAINDPLGPGESYLKAVETRKHIAQVVGIINGIAPHPRTFVPGGIASKPDSNDISKIAASWGQVVDFVEQYALGRPRDPVSWETWYDLVQEWGESDTPLADILEWINELEDQKGTEGLGDVPLFLKYGALNDLQGGTNLQMHRYGVTDDLLMSFEGYEEYDESWIESGIFDLQDMDAGIQEVDTDQITEDVSRAFYEDDTGGHPSEGLTEPLTDLEDEDFGVWDPDEKYSWSKAPRYELNGEMRTVEVGPLARMVIGDPTGLITSIATSDEWEEIDAFPVNTFTRMVARIHNLVLFVPKLLEWVTSVDLDGNFYEEPDWSNGKDSEGLGLFEPPRGALTHYIRTDSNGKVEHYQAVVPTTWNMTPRCQDGLQGPYEKAIQSIGPDKWGGLPEIPENPVQMMHTIRSFDPCIACAVHTIGPDGNNNKFDVWRT</sequence>
<dbReference type="GO" id="GO:0016151">
    <property type="term" value="F:nickel cation binding"/>
    <property type="evidence" value="ECO:0007669"/>
    <property type="project" value="InterPro"/>
</dbReference>
<dbReference type="InterPro" id="IPR050867">
    <property type="entry name" value="NiFe/NiFeSe_hydrgnase_LSU"/>
</dbReference>
<dbReference type="AlphaFoldDB" id="A0A1Y3GHT6"/>
<keyword evidence="4 7" id="KW-0533">Nickel</keyword>
<accession>A0A1Y3GHT6</accession>
<feature type="binding site" evidence="7">
    <location>
        <position position="67"/>
    </location>
    <ligand>
        <name>Fe cation</name>
        <dbReference type="ChEBI" id="CHEBI:24875"/>
    </ligand>
</feature>
<protein>
    <submittedName>
        <fullName evidence="9">NiFe-hydrogenase I large subunit HyaB</fullName>
    </submittedName>
</protein>
<dbReference type="Proteomes" id="UP000195137">
    <property type="component" value="Unassembled WGS sequence"/>
</dbReference>
<evidence type="ECO:0000256" key="3">
    <source>
        <dbReference type="ARBA" id="ARBA00009292"/>
    </source>
</evidence>
<dbReference type="PROSITE" id="PS00507">
    <property type="entry name" value="NI_HGENASE_L_1"/>
    <property type="match status" value="1"/>
</dbReference>
<feature type="binding site" evidence="7">
    <location>
        <position position="64"/>
    </location>
    <ligand>
        <name>Ni(2+)</name>
        <dbReference type="ChEBI" id="CHEBI:49786"/>
    </ligand>
</feature>
<proteinExistence type="inferred from homology"/>
<dbReference type="PANTHER" id="PTHR42958">
    <property type="entry name" value="HYDROGENASE-2 LARGE CHAIN"/>
    <property type="match status" value="1"/>
</dbReference>
<dbReference type="InterPro" id="IPR001501">
    <property type="entry name" value="Ni-dep_hyd_lsu"/>
</dbReference>
<evidence type="ECO:0000256" key="5">
    <source>
        <dbReference type="ARBA" id="ARBA00022723"/>
    </source>
</evidence>
<organism evidence="9 10">
    <name type="scientific">Methanonatronarchaeum thermophilum</name>
    <dbReference type="NCBI Taxonomy" id="1927129"/>
    <lineage>
        <taxon>Archaea</taxon>
        <taxon>Methanobacteriati</taxon>
        <taxon>Methanobacteriota</taxon>
        <taxon>Methanonatronarchaeia</taxon>
        <taxon>Methanonatronarchaeales</taxon>
        <taxon>Methanonatronarchaeaceae</taxon>
        <taxon>Methanonatronarchaeum</taxon>
    </lineage>
</organism>
<evidence type="ECO:0000256" key="2">
    <source>
        <dbReference type="ARBA" id="ARBA00004196"/>
    </source>
</evidence>
<evidence type="ECO:0000256" key="7">
    <source>
        <dbReference type="PIRSR" id="PIRSR601501-1"/>
    </source>
</evidence>
<comment type="similarity">
    <text evidence="3 8">Belongs to the [NiFe]/[NiFeSe] hydrogenase large subunit family.</text>
</comment>
<keyword evidence="7" id="KW-0408">Iron</keyword>
<comment type="caution">
    <text evidence="9">The sequence shown here is derived from an EMBL/GenBank/DDBJ whole genome shotgun (WGS) entry which is preliminary data.</text>
</comment>
<evidence type="ECO:0000313" key="10">
    <source>
        <dbReference type="Proteomes" id="UP000195137"/>
    </source>
</evidence>
<keyword evidence="10" id="KW-1185">Reference proteome</keyword>
<feature type="binding site" evidence="7">
    <location>
        <position position="67"/>
    </location>
    <ligand>
        <name>Ni(2+)</name>
        <dbReference type="ChEBI" id="CHEBI:49786"/>
    </ligand>
</feature>